<dbReference type="InterPro" id="IPR000515">
    <property type="entry name" value="MetI-like"/>
</dbReference>
<dbReference type="SUPFAM" id="SSF161098">
    <property type="entry name" value="MetI-like"/>
    <property type="match status" value="1"/>
</dbReference>
<reference evidence="9 10" key="1">
    <citation type="journal article" date="2013" name="Genome Announc.">
        <title>Draft Genome Sequence of Sphingobium quisquiliarum Strain P25T, a Novel Hexachlorocyclohexane (HCH)-Degrading Bacterium Isolated from an HCH Dumpsite.</title>
        <authorList>
            <person name="Kumar Singh A."/>
            <person name="Sangwan N."/>
            <person name="Sharma A."/>
            <person name="Gupta V."/>
            <person name="Khurana J.P."/>
            <person name="Lal R."/>
        </authorList>
    </citation>
    <scope>NUCLEOTIDE SEQUENCE [LARGE SCALE GENOMIC DNA]</scope>
    <source>
        <strain evidence="9 10">P25</strain>
    </source>
</reference>
<feature type="transmembrane region" description="Helical" evidence="7">
    <location>
        <begin position="112"/>
        <end position="132"/>
    </location>
</feature>
<evidence type="ECO:0000313" key="10">
    <source>
        <dbReference type="Proteomes" id="UP000015525"/>
    </source>
</evidence>
<feature type="domain" description="ABC transmembrane type-1" evidence="8">
    <location>
        <begin position="72"/>
        <end position="253"/>
    </location>
</feature>
<evidence type="ECO:0000256" key="5">
    <source>
        <dbReference type="ARBA" id="ARBA00022989"/>
    </source>
</evidence>
<evidence type="ECO:0000313" key="9">
    <source>
        <dbReference type="EMBL" id="EQB02255.1"/>
    </source>
</evidence>
<keyword evidence="6 7" id="KW-0472">Membrane</keyword>
<evidence type="ECO:0000256" key="2">
    <source>
        <dbReference type="ARBA" id="ARBA00022448"/>
    </source>
</evidence>
<dbReference type="PANTHER" id="PTHR30151">
    <property type="entry name" value="ALKANE SULFONATE ABC TRANSPORTER-RELATED, MEMBRANE SUBUNIT"/>
    <property type="match status" value="1"/>
</dbReference>
<evidence type="ECO:0000256" key="4">
    <source>
        <dbReference type="ARBA" id="ARBA00022692"/>
    </source>
</evidence>
<feature type="transmembrane region" description="Helical" evidence="7">
    <location>
        <begin position="79"/>
        <end position="100"/>
    </location>
</feature>
<dbReference type="InterPro" id="IPR035906">
    <property type="entry name" value="MetI-like_sf"/>
</dbReference>
<keyword evidence="3" id="KW-1003">Cell membrane</keyword>
<dbReference type="PATRIC" id="fig|1329909.3.peg.3271"/>
<dbReference type="PANTHER" id="PTHR30151:SF38">
    <property type="entry name" value="ALIPHATIC SULFONATES TRANSPORT PERMEASE PROTEIN SSUC-RELATED"/>
    <property type="match status" value="1"/>
</dbReference>
<comment type="caution">
    <text evidence="9">The sequence shown here is derived from an EMBL/GenBank/DDBJ whole genome shotgun (WGS) entry which is preliminary data.</text>
</comment>
<feature type="transmembrane region" description="Helical" evidence="7">
    <location>
        <begin position="234"/>
        <end position="253"/>
    </location>
</feature>
<evidence type="ECO:0000256" key="1">
    <source>
        <dbReference type="ARBA" id="ARBA00004651"/>
    </source>
</evidence>
<evidence type="ECO:0000256" key="3">
    <source>
        <dbReference type="ARBA" id="ARBA00022475"/>
    </source>
</evidence>
<comment type="similarity">
    <text evidence="7">Belongs to the binding-protein-dependent transport system permease family.</text>
</comment>
<protein>
    <recommendedName>
        <fullName evidence="8">ABC transmembrane type-1 domain-containing protein</fullName>
    </recommendedName>
</protein>
<feature type="transmembrane region" description="Helical" evidence="7">
    <location>
        <begin position="181"/>
        <end position="204"/>
    </location>
</feature>
<evidence type="ECO:0000256" key="7">
    <source>
        <dbReference type="RuleBase" id="RU363032"/>
    </source>
</evidence>
<proteinExistence type="inferred from homology"/>
<dbReference type="EMBL" id="ATHO01000147">
    <property type="protein sequence ID" value="EQB02255.1"/>
    <property type="molecule type" value="Genomic_DNA"/>
</dbReference>
<keyword evidence="2 7" id="KW-0813">Transport</keyword>
<sequence length="268" mass="29075">MGRKPRHALEGGMKHQLTRWPVRLGIGLIVPLFLFLWWQWQGSAHPSAFAPPAAVASALAELLRNGGLLRDTLATLERAFTGLAIGAPLGVAAGIAMGIWKPVDRLLGPLLHALRQVPMIGWLPLIGLWFGVGEGTELIVVSMSAFFPSMLNSHAGVAQVERRYLEVGGIYRFSTFQRIRFILLPAAMPLVMTGLTQALAFAWISTIGTELLTGAGAGLGVAMQAAQVQQRLDIMLVVISVTAILGFIINQLFRSLRQSLLRWQPAQS</sequence>
<feature type="transmembrane region" description="Helical" evidence="7">
    <location>
        <begin position="20"/>
        <end position="40"/>
    </location>
</feature>
<accession>T0HSF5</accession>
<keyword evidence="10" id="KW-1185">Reference proteome</keyword>
<dbReference type="GO" id="GO:0005886">
    <property type="term" value="C:plasma membrane"/>
    <property type="evidence" value="ECO:0007669"/>
    <property type="project" value="UniProtKB-SubCell"/>
</dbReference>
<organism evidence="9 10">
    <name type="scientific">Sphingobium quisquiliarum P25</name>
    <dbReference type="NCBI Taxonomy" id="1329909"/>
    <lineage>
        <taxon>Bacteria</taxon>
        <taxon>Pseudomonadati</taxon>
        <taxon>Pseudomonadota</taxon>
        <taxon>Alphaproteobacteria</taxon>
        <taxon>Sphingomonadales</taxon>
        <taxon>Sphingomonadaceae</taxon>
        <taxon>Sphingobium</taxon>
    </lineage>
</organism>
<keyword evidence="4 7" id="KW-0812">Transmembrane</keyword>
<dbReference type="Gene3D" id="1.10.3720.10">
    <property type="entry name" value="MetI-like"/>
    <property type="match status" value="1"/>
</dbReference>
<dbReference type="Proteomes" id="UP000015525">
    <property type="component" value="Unassembled WGS sequence"/>
</dbReference>
<comment type="subcellular location">
    <subcellularLocation>
        <location evidence="1 7">Cell membrane</location>
        <topology evidence="1 7">Multi-pass membrane protein</topology>
    </subcellularLocation>
</comment>
<gene>
    <name evidence="9" type="ORF">L288_16980</name>
</gene>
<dbReference type="AlphaFoldDB" id="T0HSF5"/>
<name>T0HSF5_9SPHN</name>
<evidence type="ECO:0000256" key="6">
    <source>
        <dbReference type="ARBA" id="ARBA00023136"/>
    </source>
</evidence>
<dbReference type="Pfam" id="PF00528">
    <property type="entry name" value="BPD_transp_1"/>
    <property type="match status" value="1"/>
</dbReference>
<dbReference type="GO" id="GO:0055085">
    <property type="term" value="P:transmembrane transport"/>
    <property type="evidence" value="ECO:0007669"/>
    <property type="project" value="InterPro"/>
</dbReference>
<dbReference type="PROSITE" id="PS50928">
    <property type="entry name" value="ABC_TM1"/>
    <property type="match status" value="1"/>
</dbReference>
<dbReference type="CDD" id="cd06261">
    <property type="entry name" value="TM_PBP2"/>
    <property type="match status" value="1"/>
</dbReference>
<evidence type="ECO:0000259" key="8">
    <source>
        <dbReference type="PROSITE" id="PS50928"/>
    </source>
</evidence>
<keyword evidence="5 7" id="KW-1133">Transmembrane helix</keyword>